<keyword evidence="7" id="KW-0274">FAD</keyword>
<comment type="cofactor">
    <cofactor evidence="2">
        <name>FAD</name>
        <dbReference type="ChEBI" id="CHEBI:57692"/>
    </cofactor>
</comment>
<dbReference type="InterPro" id="IPR012258">
    <property type="entry name" value="Acyl-CoA_oxidase"/>
</dbReference>
<evidence type="ECO:0000313" key="14">
    <source>
        <dbReference type="EMBL" id="KAG7392577.1"/>
    </source>
</evidence>
<evidence type="ECO:0000256" key="6">
    <source>
        <dbReference type="ARBA" id="ARBA00022630"/>
    </source>
</evidence>
<comment type="caution">
    <text evidence="14">The sequence shown here is derived from an EMBL/GenBank/DDBJ whole genome shotgun (WGS) entry which is preliminary data.</text>
</comment>
<dbReference type="GO" id="GO:0005504">
    <property type="term" value="F:fatty acid binding"/>
    <property type="evidence" value="ECO:0007669"/>
    <property type="project" value="TreeGrafter"/>
</dbReference>
<evidence type="ECO:0000256" key="8">
    <source>
        <dbReference type="ARBA" id="ARBA00022832"/>
    </source>
</evidence>
<evidence type="ECO:0000259" key="13">
    <source>
        <dbReference type="Pfam" id="PF22924"/>
    </source>
</evidence>
<dbReference type="AlphaFoldDB" id="A0A8T1WFL7"/>
<protein>
    <recommendedName>
        <fullName evidence="5">acyl-CoA oxidase</fullName>
        <ecNumber evidence="5">1.3.3.6</ecNumber>
    </recommendedName>
</protein>
<evidence type="ECO:0000256" key="2">
    <source>
        <dbReference type="ARBA" id="ARBA00001974"/>
    </source>
</evidence>
<reference evidence="14" key="1">
    <citation type="submission" date="2021-02" db="EMBL/GenBank/DDBJ databases">
        <authorList>
            <person name="Palmer J.M."/>
        </authorList>
    </citation>
    <scope>NUCLEOTIDE SEQUENCE</scope>
    <source>
        <strain evidence="14">SCRP23</strain>
    </source>
</reference>
<comment type="catalytic activity">
    <reaction evidence="1">
        <text>a 2,3-saturated acyl-CoA + O2 = a (2E)-enoyl-CoA + H2O2</text>
        <dbReference type="Rhea" id="RHEA:38959"/>
        <dbReference type="ChEBI" id="CHEBI:15379"/>
        <dbReference type="ChEBI" id="CHEBI:16240"/>
        <dbReference type="ChEBI" id="CHEBI:58856"/>
        <dbReference type="ChEBI" id="CHEBI:65111"/>
        <dbReference type="EC" id="1.3.3.6"/>
    </reaction>
</comment>
<dbReference type="FunFam" id="1.20.140.10:FF:000013">
    <property type="entry name" value="Acyl-coenzyme A oxidase"/>
    <property type="match status" value="1"/>
</dbReference>
<evidence type="ECO:0000259" key="12">
    <source>
        <dbReference type="Pfam" id="PF01756"/>
    </source>
</evidence>
<dbReference type="PANTHER" id="PTHR10909:SF250">
    <property type="entry name" value="PEROXISOMAL ACYL-COENZYME A OXIDASE 1"/>
    <property type="match status" value="1"/>
</dbReference>
<feature type="domain" description="Acyl-CoA oxidase C-terminal" evidence="12">
    <location>
        <begin position="230"/>
        <end position="403"/>
    </location>
</feature>
<accession>A0A8T1WFL7</accession>
<name>A0A8T1WFL7_9STRA</name>
<dbReference type="InterPro" id="IPR055060">
    <property type="entry name" value="ACOX_C_alpha1"/>
</dbReference>
<evidence type="ECO:0000256" key="7">
    <source>
        <dbReference type="ARBA" id="ARBA00022827"/>
    </source>
</evidence>
<evidence type="ECO:0000256" key="4">
    <source>
        <dbReference type="ARBA" id="ARBA00006288"/>
    </source>
</evidence>
<keyword evidence="9" id="KW-0560">Oxidoreductase</keyword>
<evidence type="ECO:0000256" key="5">
    <source>
        <dbReference type="ARBA" id="ARBA00012870"/>
    </source>
</evidence>
<dbReference type="GO" id="GO:0071949">
    <property type="term" value="F:FAD binding"/>
    <property type="evidence" value="ECO:0007669"/>
    <property type="project" value="InterPro"/>
</dbReference>
<dbReference type="FunFam" id="1.20.140.10:FF:000015">
    <property type="entry name" value="Acyl-coenzyme A oxidase"/>
    <property type="match status" value="1"/>
</dbReference>
<dbReference type="GO" id="GO:0055088">
    <property type="term" value="P:lipid homeostasis"/>
    <property type="evidence" value="ECO:0007669"/>
    <property type="project" value="TreeGrafter"/>
</dbReference>
<keyword evidence="11" id="KW-0576">Peroxisome</keyword>
<dbReference type="InterPro" id="IPR002655">
    <property type="entry name" value="Acyl-CoA_oxidase_C"/>
</dbReference>
<evidence type="ECO:0000313" key="15">
    <source>
        <dbReference type="Proteomes" id="UP000693981"/>
    </source>
</evidence>
<sequence length="406" mass="44759">MMMRYAKVLPDGTFVKPKSDKLVYLTMVDVRANLIEKFAVSMAKAAAITTRFSAARMQGRTPDSKGEFQVLDYQNQQHALFPFIAISYAAKFAARDMMTRYNAALEIVQSGNADFGAKLAALHAVSSGLKAWLAEKVSDGIESCRRLCGGHGFTQSSSLAHIFAEIVGANTFEGTLDVLVQQHARYLLKTMAGAKTLDISEPATQFLHKVKTYANPKLRCTVQTPEAFGDLKLLLEAFEVRAGRVLLALATKMKVTNNDGNACMVLMTRVSTAHTELMLMEALVNGISAIPAGKERQATADMCSLLGTWLIAKSLGDFRQHDYLTSQQADLVREQVVRLLPIIRKNCVLLTDAWDFSDFELNSTIGRYDGDIYRALVKRAADEPLNKTQVPEGYEAYLKPLIQSGL</sequence>
<dbReference type="GO" id="GO:0033540">
    <property type="term" value="P:fatty acid beta-oxidation using acyl-CoA oxidase"/>
    <property type="evidence" value="ECO:0007669"/>
    <property type="project" value="TreeGrafter"/>
</dbReference>
<evidence type="ECO:0000256" key="11">
    <source>
        <dbReference type="ARBA" id="ARBA00023140"/>
    </source>
</evidence>
<keyword evidence="8" id="KW-0276">Fatty acid metabolism</keyword>
<dbReference type="Proteomes" id="UP000693981">
    <property type="component" value="Unassembled WGS sequence"/>
</dbReference>
<evidence type="ECO:0000256" key="1">
    <source>
        <dbReference type="ARBA" id="ARBA00001201"/>
    </source>
</evidence>
<dbReference type="EMBL" id="JAGDFL010000335">
    <property type="protein sequence ID" value="KAG7392577.1"/>
    <property type="molecule type" value="Genomic_DNA"/>
</dbReference>
<dbReference type="Pfam" id="PF01756">
    <property type="entry name" value="ACOX"/>
    <property type="match status" value="1"/>
</dbReference>
<organism evidence="14 15">
    <name type="scientific">Phytophthora boehmeriae</name>
    <dbReference type="NCBI Taxonomy" id="109152"/>
    <lineage>
        <taxon>Eukaryota</taxon>
        <taxon>Sar</taxon>
        <taxon>Stramenopiles</taxon>
        <taxon>Oomycota</taxon>
        <taxon>Peronosporomycetes</taxon>
        <taxon>Peronosporales</taxon>
        <taxon>Peronosporaceae</taxon>
        <taxon>Phytophthora</taxon>
    </lineage>
</organism>
<dbReference type="GO" id="GO:0003997">
    <property type="term" value="F:acyl-CoA oxidase activity"/>
    <property type="evidence" value="ECO:0007669"/>
    <property type="project" value="UniProtKB-EC"/>
</dbReference>
<gene>
    <name evidence="14" type="ORF">PHYBOEH_006343</name>
</gene>
<feature type="domain" description="Acyl-CoA oxidase C-alpha1" evidence="13">
    <location>
        <begin position="24"/>
        <end position="188"/>
    </location>
</feature>
<keyword evidence="10" id="KW-0443">Lipid metabolism</keyword>
<dbReference type="PANTHER" id="PTHR10909">
    <property type="entry name" value="ELECTRON TRANSPORT OXIDOREDUCTASE"/>
    <property type="match status" value="1"/>
</dbReference>
<keyword evidence="6" id="KW-0285">Flavoprotein</keyword>
<evidence type="ECO:0000256" key="10">
    <source>
        <dbReference type="ARBA" id="ARBA00023098"/>
    </source>
</evidence>
<dbReference type="Pfam" id="PF22924">
    <property type="entry name" value="ACOX_C_alpha1"/>
    <property type="match status" value="1"/>
</dbReference>
<evidence type="ECO:0000256" key="3">
    <source>
        <dbReference type="ARBA" id="ARBA00004275"/>
    </source>
</evidence>
<evidence type="ECO:0000256" key="9">
    <source>
        <dbReference type="ARBA" id="ARBA00023002"/>
    </source>
</evidence>
<keyword evidence="15" id="KW-1185">Reference proteome</keyword>
<comment type="subcellular location">
    <subcellularLocation>
        <location evidence="3">Peroxisome</location>
    </subcellularLocation>
</comment>
<dbReference type="GO" id="GO:0005777">
    <property type="term" value="C:peroxisome"/>
    <property type="evidence" value="ECO:0007669"/>
    <property type="project" value="UniProtKB-SubCell"/>
</dbReference>
<proteinExistence type="inferred from homology"/>
<dbReference type="OrthoDB" id="538336at2759"/>
<dbReference type="EC" id="1.3.3.6" evidence="5"/>
<comment type="similarity">
    <text evidence="4">Belongs to the acyl-CoA oxidase family.</text>
</comment>